<sequence length="134" mass="14734">MPESEDAEITWQLPRTARSAGRARALLREQLADWKVVGDVADTAELLLAELVANSVQHAFVPVGREIGVRIARYEGRLRVEVADANNDRPAPREAQADEECGRGLALVVALAEKWGCCPRWHGIGKAVWAELLL</sequence>
<dbReference type="SUPFAM" id="SSF55874">
    <property type="entry name" value="ATPase domain of HSP90 chaperone/DNA topoisomerase II/histidine kinase"/>
    <property type="match status" value="1"/>
</dbReference>
<dbReference type="Pfam" id="PF13581">
    <property type="entry name" value="HATPase_c_2"/>
    <property type="match status" value="1"/>
</dbReference>
<reference evidence="3" key="2">
    <citation type="submission" date="2020-09" db="EMBL/GenBank/DDBJ databases">
        <authorList>
            <person name="Sun Q."/>
            <person name="Ohkuma M."/>
        </authorList>
    </citation>
    <scope>NUCLEOTIDE SEQUENCE</scope>
    <source>
        <strain evidence="3">JCM 3035</strain>
    </source>
</reference>
<keyword evidence="1" id="KW-0723">Serine/threonine-protein kinase</keyword>
<dbReference type="InterPro" id="IPR003594">
    <property type="entry name" value="HATPase_dom"/>
</dbReference>
<reference evidence="3" key="1">
    <citation type="journal article" date="2014" name="Int. J. Syst. Evol. Microbiol.">
        <title>Complete genome sequence of Corynebacterium casei LMG S-19264T (=DSM 44701T), isolated from a smear-ripened cheese.</title>
        <authorList>
            <consortium name="US DOE Joint Genome Institute (JGI-PGF)"/>
            <person name="Walter F."/>
            <person name="Albersmeier A."/>
            <person name="Kalinowski J."/>
            <person name="Ruckert C."/>
        </authorList>
    </citation>
    <scope>NUCLEOTIDE SEQUENCE</scope>
    <source>
        <strain evidence="3">JCM 3035</strain>
    </source>
</reference>
<evidence type="ECO:0000259" key="2">
    <source>
        <dbReference type="Pfam" id="PF13581"/>
    </source>
</evidence>
<dbReference type="EMBL" id="BMPQ01000001">
    <property type="protein sequence ID" value="GGK47432.1"/>
    <property type="molecule type" value="Genomic_DNA"/>
</dbReference>
<dbReference type="Gene3D" id="3.30.565.10">
    <property type="entry name" value="Histidine kinase-like ATPase, C-terminal domain"/>
    <property type="match status" value="1"/>
</dbReference>
<protein>
    <recommendedName>
        <fullName evidence="2">Histidine kinase/HSP90-like ATPase domain-containing protein</fullName>
    </recommendedName>
</protein>
<comment type="caution">
    <text evidence="3">The sequence shown here is derived from an EMBL/GenBank/DDBJ whole genome shotgun (WGS) entry which is preliminary data.</text>
</comment>
<dbReference type="InterPro" id="IPR050267">
    <property type="entry name" value="Anti-sigma-factor_SerPK"/>
</dbReference>
<keyword evidence="4" id="KW-1185">Reference proteome</keyword>
<keyword evidence="1" id="KW-0418">Kinase</keyword>
<keyword evidence="1" id="KW-0808">Transferase</keyword>
<dbReference type="GO" id="GO:0004674">
    <property type="term" value="F:protein serine/threonine kinase activity"/>
    <property type="evidence" value="ECO:0007669"/>
    <property type="project" value="UniProtKB-KW"/>
</dbReference>
<feature type="domain" description="Histidine kinase/HSP90-like ATPase" evidence="2">
    <location>
        <begin position="14"/>
        <end position="114"/>
    </location>
</feature>
<dbReference type="PANTHER" id="PTHR35526:SF3">
    <property type="entry name" value="ANTI-SIGMA-F FACTOR RSBW"/>
    <property type="match status" value="1"/>
</dbReference>
<proteinExistence type="predicted"/>
<evidence type="ECO:0000313" key="4">
    <source>
        <dbReference type="Proteomes" id="UP000637788"/>
    </source>
</evidence>
<organism evidence="3 4">
    <name type="scientific">Streptomyces flaveus</name>
    <dbReference type="NCBI Taxonomy" id="66370"/>
    <lineage>
        <taxon>Bacteria</taxon>
        <taxon>Bacillati</taxon>
        <taxon>Actinomycetota</taxon>
        <taxon>Actinomycetes</taxon>
        <taxon>Kitasatosporales</taxon>
        <taxon>Streptomycetaceae</taxon>
        <taxon>Streptomyces</taxon>
        <taxon>Streptomyces aurantiacus group</taxon>
    </lineage>
</organism>
<dbReference type="CDD" id="cd16936">
    <property type="entry name" value="HATPase_RsbW-like"/>
    <property type="match status" value="1"/>
</dbReference>
<dbReference type="Proteomes" id="UP000637788">
    <property type="component" value="Unassembled WGS sequence"/>
</dbReference>
<gene>
    <name evidence="3" type="ORF">GCM10010094_04340</name>
</gene>
<dbReference type="RefSeq" id="WP_189320165.1">
    <property type="nucleotide sequence ID" value="NZ_BMPQ01000001.1"/>
</dbReference>
<dbReference type="PANTHER" id="PTHR35526">
    <property type="entry name" value="ANTI-SIGMA-F FACTOR RSBW-RELATED"/>
    <property type="match status" value="1"/>
</dbReference>
<evidence type="ECO:0000313" key="3">
    <source>
        <dbReference type="EMBL" id="GGK47432.1"/>
    </source>
</evidence>
<name>A0A917V7H0_9ACTN</name>
<dbReference type="AlphaFoldDB" id="A0A917V7H0"/>
<accession>A0A917V7H0</accession>
<dbReference type="InterPro" id="IPR036890">
    <property type="entry name" value="HATPase_C_sf"/>
</dbReference>
<evidence type="ECO:0000256" key="1">
    <source>
        <dbReference type="ARBA" id="ARBA00022527"/>
    </source>
</evidence>